<dbReference type="InterPro" id="IPR000601">
    <property type="entry name" value="PKD_dom"/>
</dbReference>
<dbReference type="Pfam" id="PF18911">
    <property type="entry name" value="PKD_4"/>
    <property type="match status" value="2"/>
</dbReference>
<dbReference type="GO" id="GO:0005615">
    <property type="term" value="C:extracellular space"/>
    <property type="evidence" value="ECO:0007669"/>
    <property type="project" value="TreeGrafter"/>
</dbReference>
<dbReference type="SUPFAM" id="SSF49299">
    <property type="entry name" value="PKD domain"/>
    <property type="match status" value="2"/>
</dbReference>
<evidence type="ECO:0000256" key="1">
    <source>
        <dbReference type="ARBA" id="ARBA00011073"/>
    </source>
</evidence>
<keyword evidence="3 5" id="KW-0378">Hydrolase</keyword>
<evidence type="ECO:0000256" key="3">
    <source>
        <dbReference type="ARBA" id="ARBA00022801"/>
    </source>
</evidence>
<keyword evidence="4 5" id="KW-0720">Serine protease</keyword>
<keyword evidence="11" id="KW-1185">Reference proteome</keyword>
<feature type="signal peptide" evidence="8">
    <location>
        <begin position="1"/>
        <end position="29"/>
    </location>
</feature>
<comment type="similarity">
    <text evidence="1 5 6">Belongs to the peptidase S8 family.</text>
</comment>
<gene>
    <name evidence="10" type="ORF">FHS42_002600</name>
</gene>
<evidence type="ECO:0000256" key="5">
    <source>
        <dbReference type="PROSITE-ProRule" id="PRU01240"/>
    </source>
</evidence>
<sequence>MRLGRRGVLATVLAIVAGAGLGLTQPAAADTTTPQASVVSVAEHPVAGTYLVTLAGNSAVAKSADATVRAAHELTDRYGGQLKTTLTATMRGFVVEDLSTRQANKLAAHPDVAEVRQSGRAGIGGPGGTQQNPPNWGLDRIDQRDRPLDNAYTYPNDGAGVNIYVVDTGIRYSHQEFEGRAKFGVDLYARPNQGEDCHNHGTHVSGIAAGKTRGVAKKANLVSVRVLGCDGQGEDVDVVEAAEWITKNAVKPAVVNLSVYTGDRDIAASAIQGSVRSGVQWSLITGNNGGDACAHGPGGQVPEALQVGNSTSSDSRASDSNAGRCMDLFAPGSNINSAYRGSDSAYGTLSGTSMAAPHVAGAMALRLHDSPNSAPAALHTWVMDNASSGKMSGLPAGTPDKLLHLPRSAPPGEPVARFHASCPTGSLTCTLDGSASSAENGDIATYAWSFGDGENGDGKVAQHAYAQRGTYTVRLTVTDAQGRSGSTEQPVRVGDTSGGQPPTASLTVDCGTSLSCAFDGTGSSDPDSDITTYTWDFGDGTGGTGASARHTYPARNGTYTVKLAVTDGSGNTDTAQQSVRCWAFTAQGFCFRA</sequence>
<feature type="compositionally biased region" description="Polar residues" evidence="7">
    <location>
        <begin position="480"/>
        <end position="489"/>
    </location>
</feature>
<feature type="active site" description="Charge relay system" evidence="5">
    <location>
        <position position="353"/>
    </location>
</feature>
<dbReference type="FunFam" id="3.40.50.200:FF:000014">
    <property type="entry name" value="Proteinase K"/>
    <property type="match status" value="1"/>
</dbReference>
<feature type="active site" description="Charge relay system" evidence="5">
    <location>
        <position position="167"/>
    </location>
</feature>
<accession>A0A7W9UY33</accession>
<evidence type="ECO:0000256" key="2">
    <source>
        <dbReference type="ARBA" id="ARBA00022670"/>
    </source>
</evidence>
<dbReference type="SUPFAM" id="SSF52743">
    <property type="entry name" value="Subtilisin-like"/>
    <property type="match status" value="1"/>
</dbReference>
<reference evidence="10 11" key="1">
    <citation type="submission" date="2020-08" db="EMBL/GenBank/DDBJ databases">
        <title>Genomic Encyclopedia of Type Strains, Phase III (KMG-III): the genomes of soil and plant-associated and newly described type strains.</title>
        <authorList>
            <person name="Whitman W."/>
        </authorList>
    </citation>
    <scope>NUCLEOTIDE SEQUENCE [LARGE SCALE GENOMIC DNA]</scope>
    <source>
        <strain evidence="10 11">CECT 8305</strain>
    </source>
</reference>
<keyword evidence="8" id="KW-0732">Signal</keyword>
<feature type="domain" description="PKD" evidence="9">
    <location>
        <begin position="436"/>
        <end position="493"/>
    </location>
</feature>
<dbReference type="InterPro" id="IPR050131">
    <property type="entry name" value="Peptidase_S8_subtilisin-like"/>
</dbReference>
<proteinExistence type="inferred from homology"/>
<dbReference type="InterPro" id="IPR006311">
    <property type="entry name" value="TAT_signal"/>
</dbReference>
<dbReference type="InterPro" id="IPR013783">
    <property type="entry name" value="Ig-like_fold"/>
</dbReference>
<dbReference type="GO" id="GO:0004252">
    <property type="term" value="F:serine-type endopeptidase activity"/>
    <property type="evidence" value="ECO:0007669"/>
    <property type="project" value="UniProtKB-UniRule"/>
</dbReference>
<dbReference type="InterPro" id="IPR034193">
    <property type="entry name" value="PCSK9_ProteinaseK-like"/>
</dbReference>
<evidence type="ECO:0000256" key="4">
    <source>
        <dbReference type="ARBA" id="ARBA00022825"/>
    </source>
</evidence>
<evidence type="ECO:0000259" key="9">
    <source>
        <dbReference type="PROSITE" id="PS50093"/>
    </source>
</evidence>
<dbReference type="InterPro" id="IPR000209">
    <property type="entry name" value="Peptidase_S8/S53_dom"/>
</dbReference>
<feature type="region of interest" description="Disordered" evidence="7">
    <location>
        <begin position="480"/>
        <end position="502"/>
    </location>
</feature>
<dbReference type="PROSITE" id="PS50093">
    <property type="entry name" value="PKD"/>
    <property type="match status" value="2"/>
</dbReference>
<protein>
    <submittedName>
        <fullName evidence="10">Subtilisin family serine protease</fullName>
    </submittedName>
</protein>
<dbReference type="PANTHER" id="PTHR43806">
    <property type="entry name" value="PEPTIDASE S8"/>
    <property type="match status" value="1"/>
</dbReference>
<dbReference type="PROSITE" id="PS00138">
    <property type="entry name" value="SUBTILASE_SER"/>
    <property type="match status" value="1"/>
</dbReference>
<dbReference type="Gene3D" id="3.40.50.200">
    <property type="entry name" value="Peptidase S8/S53 domain"/>
    <property type="match status" value="1"/>
</dbReference>
<evidence type="ECO:0000256" key="8">
    <source>
        <dbReference type="SAM" id="SignalP"/>
    </source>
</evidence>
<feature type="chain" id="PRO_5030624469" evidence="8">
    <location>
        <begin position="30"/>
        <end position="593"/>
    </location>
</feature>
<dbReference type="GO" id="GO:0006508">
    <property type="term" value="P:proteolysis"/>
    <property type="evidence" value="ECO:0007669"/>
    <property type="project" value="UniProtKB-KW"/>
</dbReference>
<dbReference type="GO" id="GO:0005975">
    <property type="term" value="P:carbohydrate metabolic process"/>
    <property type="evidence" value="ECO:0007669"/>
    <property type="project" value="UniProtKB-ARBA"/>
</dbReference>
<evidence type="ECO:0000256" key="6">
    <source>
        <dbReference type="RuleBase" id="RU003355"/>
    </source>
</evidence>
<keyword evidence="2 5" id="KW-0645">Protease</keyword>
<dbReference type="InterPro" id="IPR023828">
    <property type="entry name" value="Peptidase_S8_Ser-AS"/>
</dbReference>
<dbReference type="InterPro" id="IPR022398">
    <property type="entry name" value="Peptidase_S8_His-AS"/>
</dbReference>
<dbReference type="RefSeq" id="WP_184572063.1">
    <property type="nucleotide sequence ID" value="NZ_JACHJL010000005.1"/>
</dbReference>
<evidence type="ECO:0000313" key="11">
    <source>
        <dbReference type="Proteomes" id="UP000588098"/>
    </source>
</evidence>
<dbReference type="Gene3D" id="2.60.40.10">
    <property type="entry name" value="Immunoglobulins"/>
    <property type="match status" value="2"/>
</dbReference>
<dbReference type="PROSITE" id="PS51892">
    <property type="entry name" value="SUBTILASE"/>
    <property type="match status" value="1"/>
</dbReference>
<dbReference type="CDD" id="cd04077">
    <property type="entry name" value="Peptidases_S8_PCSK9_ProteinaseK_like"/>
    <property type="match status" value="1"/>
</dbReference>
<evidence type="ECO:0000313" key="10">
    <source>
        <dbReference type="EMBL" id="MBB5935538.1"/>
    </source>
</evidence>
<feature type="domain" description="PKD" evidence="9">
    <location>
        <begin position="514"/>
        <end position="579"/>
    </location>
</feature>
<dbReference type="PROSITE" id="PS51318">
    <property type="entry name" value="TAT"/>
    <property type="match status" value="1"/>
</dbReference>
<dbReference type="Pfam" id="PF00082">
    <property type="entry name" value="Peptidase_S8"/>
    <property type="match status" value="1"/>
</dbReference>
<evidence type="ECO:0000256" key="7">
    <source>
        <dbReference type="SAM" id="MobiDB-lite"/>
    </source>
</evidence>
<organism evidence="10 11">
    <name type="scientific">Streptomyces zagrosensis</name>
    <dbReference type="NCBI Taxonomy" id="1042984"/>
    <lineage>
        <taxon>Bacteria</taxon>
        <taxon>Bacillati</taxon>
        <taxon>Actinomycetota</taxon>
        <taxon>Actinomycetes</taxon>
        <taxon>Kitasatosporales</taxon>
        <taxon>Streptomycetaceae</taxon>
        <taxon>Streptomyces</taxon>
    </lineage>
</organism>
<comment type="caution">
    <text evidence="10">The sequence shown here is derived from an EMBL/GenBank/DDBJ whole genome shotgun (WGS) entry which is preliminary data.</text>
</comment>
<dbReference type="InterPro" id="IPR022409">
    <property type="entry name" value="PKD/Chitinase_dom"/>
</dbReference>
<dbReference type="InterPro" id="IPR023827">
    <property type="entry name" value="Peptidase_S8_Asp-AS"/>
</dbReference>
<dbReference type="AlphaFoldDB" id="A0A7W9UY33"/>
<name>A0A7W9UY33_9ACTN</name>
<dbReference type="InterPro" id="IPR015500">
    <property type="entry name" value="Peptidase_S8_subtilisin-rel"/>
</dbReference>
<dbReference type="Proteomes" id="UP000588098">
    <property type="component" value="Unassembled WGS sequence"/>
</dbReference>
<dbReference type="PROSITE" id="PS00136">
    <property type="entry name" value="SUBTILASE_ASP"/>
    <property type="match status" value="1"/>
</dbReference>
<dbReference type="PROSITE" id="PS00137">
    <property type="entry name" value="SUBTILASE_HIS"/>
    <property type="match status" value="1"/>
</dbReference>
<feature type="region of interest" description="Disordered" evidence="7">
    <location>
        <begin position="119"/>
        <end position="142"/>
    </location>
</feature>
<dbReference type="EMBL" id="JACHJL010000005">
    <property type="protein sequence ID" value="MBB5935538.1"/>
    <property type="molecule type" value="Genomic_DNA"/>
</dbReference>
<dbReference type="InterPro" id="IPR035986">
    <property type="entry name" value="PKD_dom_sf"/>
</dbReference>
<dbReference type="InterPro" id="IPR036852">
    <property type="entry name" value="Peptidase_S8/S53_dom_sf"/>
</dbReference>
<feature type="active site" description="Charge relay system" evidence="5">
    <location>
        <position position="200"/>
    </location>
</feature>
<dbReference type="PANTHER" id="PTHR43806:SF11">
    <property type="entry name" value="CEREVISIN-RELATED"/>
    <property type="match status" value="1"/>
</dbReference>
<dbReference type="CDD" id="cd00146">
    <property type="entry name" value="PKD"/>
    <property type="match status" value="2"/>
</dbReference>
<dbReference type="PRINTS" id="PR00723">
    <property type="entry name" value="SUBTILISIN"/>
</dbReference>
<dbReference type="SMART" id="SM00089">
    <property type="entry name" value="PKD"/>
    <property type="match status" value="2"/>
</dbReference>